<dbReference type="InterPro" id="IPR036320">
    <property type="entry name" value="Glycosyl_Trfase_fam3_N_dom_sf"/>
</dbReference>
<dbReference type="Gene3D" id="3.40.1030.10">
    <property type="entry name" value="Nucleoside phosphorylase/phosphoribosyltransferase catalytic domain"/>
    <property type="match status" value="1"/>
</dbReference>
<evidence type="ECO:0000256" key="1">
    <source>
        <dbReference type="ARBA" id="ARBA00022676"/>
    </source>
</evidence>
<sequence>MKHWIQVIGGLGDRPRHLSYEEAVEAALELAHGEVTEAGSAAFLMALSMKGAVEDELSAFIDAFRSCSLPYPALTDALTCACSAEGHRLFPVSLPVSLLLASAGFPQVLHGGESQRPRRGACWSELLARFGVAHELSAKAWGAMAQQLHIGFLQTDALCPAIGRLKPIREQLGVRTIIDLIEQVINPVNSSQMIVGVQSSSLAETMIPVAMRSGFQQVYFIHGLEGTADLPLHQNSLIRIVTPWGDESRLIEPQKFGFSSEPLPPLDIEDQFTILQRVMDGEASDELKRERDHVIFNAGLRLTWFDKVGSYEEGFQLAEDLLSRKEAHKVMRRWADLSQKWRSQERQVDDHQSESSG</sequence>
<organism evidence="7 8">
    <name type="scientific">Paenibacillus aestuarii</name>
    <dbReference type="NCBI Taxonomy" id="516965"/>
    <lineage>
        <taxon>Bacteria</taxon>
        <taxon>Bacillati</taxon>
        <taxon>Bacillota</taxon>
        <taxon>Bacilli</taxon>
        <taxon>Bacillales</taxon>
        <taxon>Paenibacillaceae</taxon>
        <taxon>Paenibacillus</taxon>
    </lineage>
</organism>
<evidence type="ECO:0000256" key="2">
    <source>
        <dbReference type="ARBA" id="ARBA00022679"/>
    </source>
</evidence>
<keyword evidence="1 7" id="KW-0328">Glycosyltransferase</keyword>
<reference evidence="8" key="1">
    <citation type="journal article" date="2019" name="Int. J. Syst. Evol. Microbiol.">
        <title>The Global Catalogue of Microorganisms (GCM) 10K type strain sequencing project: providing services to taxonomists for standard genome sequencing and annotation.</title>
        <authorList>
            <consortium name="The Broad Institute Genomics Platform"/>
            <consortium name="The Broad Institute Genome Sequencing Center for Infectious Disease"/>
            <person name="Wu L."/>
            <person name="Ma J."/>
        </authorList>
    </citation>
    <scope>NUCLEOTIDE SEQUENCE [LARGE SCALE GENOMIC DNA]</scope>
    <source>
        <strain evidence="8">KACC 11904</strain>
    </source>
</reference>
<keyword evidence="8" id="KW-1185">Reference proteome</keyword>
<evidence type="ECO:0000313" key="7">
    <source>
        <dbReference type="EMBL" id="MFC5447245.1"/>
    </source>
</evidence>
<feature type="domain" description="Glycosyl transferase family 3 N-terminal" evidence="6">
    <location>
        <begin position="7"/>
        <end position="66"/>
    </location>
</feature>
<gene>
    <name evidence="7" type="ORF">ACFPOG_03175</name>
</gene>
<dbReference type="Gene3D" id="1.20.970.10">
    <property type="entry name" value="Transferase, Pyrimidine Nucleoside Phosphorylase, Chain C"/>
    <property type="match status" value="1"/>
</dbReference>
<dbReference type="Pfam" id="PF00591">
    <property type="entry name" value="Glycos_transf_3"/>
    <property type="match status" value="1"/>
</dbReference>
<accession>A0ABW0K208</accession>
<evidence type="ECO:0000256" key="4">
    <source>
        <dbReference type="ARBA" id="ARBA00023141"/>
    </source>
</evidence>
<dbReference type="InterPro" id="IPR017459">
    <property type="entry name" value="Glycosyl_Trfase_fam3_N_dom"/>
</dbReference>
<evidence type="ECO:0000256" key="3">
    <source>
        <dbReference type="ARBA" id="ARBA00022822"/>
    </source>
</evidence>
<dbReference type="InterPro" id="IPR000312">
    <property type="entry name" value="Glycosyl_Trfase_fam3"/>
</dbReference>
<dbReference type="PANTHER" id="PTHR43285">
    <property type="entry name" value="ANTHRANILATE PHOSPHORIBOSYLTRANSFERASE"/>
    <property type="match status" value="1"/>
</dbReference>
<keyword evidence="4" id="KW-0057">Aromatic amino acid biosynthesis</keyword>
<keyword evidence="3" id="KW-0028">Amino-acid biosynthesis</keyword>
<keyword evidence="3" id="KW-0822">Tryptophan biosynthesis</keyword>
<dbReference type="InterPro" id="IPR005940">
    <property type="entry name" value="Anthranilate_Pribosyl_Tfrase"/>
</dbReference>
<evidence type="ECO:0000259" key="5">
    <source>
        <dbReference type="Pfam" id="PF00591"/>
    </source>
</evidence>
<dbReference type="GO" id="GO:0016757">
    <property type="term" value="F:glycosyltransferase activity"/>
    <property type="evidence" value="ECO:0007669"/>
    <property type="project" value="UniProtKB-KW"/>
</dbReference>
<protein>
    <submittedName>
        <fullName evidence="7">Anthranilate phosphoribosyltransferase</fullName>
    </submittedName>
</protein>
<comment type="caution">
    <text evidence="7">The sequence shown here is derived from an EMBL/GenBank/DDBJ whole genome shotgun (WGS) entry which is preliminary data.</text>
</comment>
<dbReference type="InterPro" id="IPR035902">
    <property type="entry name" value="Nuc_phospho_transferase"/>
</dbReference>
<keyword evidence="2" id="KW-0808">Transferase</keyword>
<feature type="domain" description="Glycosyl transferase family 3" evidence="5">
    <location>
        <begin position="85"/>
        <end position="324"/>
    </location>
</feature>
<dbReference type="SUPFAM" id="SSF52418">
    <property type="entry name" value="Nucleoside phosphorylase/phosphoribosyltransferase catalytic domain"/>
    <property type="match status" value="1"/>
</dbReference>
<dbReference type="SUPFAM" id="SSF47648">
    <property type="entry name" value="Nucleoside phosphorylase/phosphoribosyltransferase N-terminal domain"/>
    <property type="match status" value="1"/>
</dbReference>
<dbReference type="RefSeq" id="WP_270878444.1">
    <property type="nucleotide sequence ID" value="NZ_JAQFVF010000019.1"/>
</dbReference>
<dbReference type="Proteomes" id="UP001596044">
    <property type="component" value="Unassembled WGS sequence"/>
</dbReference>
<evidence type="ECO:0000259" key="6">
    <source>
        <dbReference type="Pfam" id="PF02885"/>
    </source>
</evidence>
<dbReference type="PANTHER" id="PTHR43285:SF2">
    <property type="entry name" value="ANTHRANILATE PHOSPHORIBOSYLTRANSFERASE"/>
    <property type="match status" value="1"/>
</dbReference>
<dbReference type="Pfam" id="PF02885">
    <property type="entry name" value="Glycos_trans_3N"/>
    <property type="match status" value="1"/>
</dbReference>
<name>A0ABW0K208_9BACL</name>
<evidence type="ECO:0000313" key="8">
    <source>
        <dbReference type="Proteomes" id="UP001596044"/>
    </source>
</evidence>
<dbReference type="EMBL" id="JBHSMJ010000006">
    <property type="protein sequence ID" value="MFC5447245.1"/>
    <property type="molecule type" value="Genomic_DNA"/>
</dbReference>
<proteinExistence type="predicted"/>